<dbReference type="PANTHER" id="PTHR43479">
    <property type="entry name" value="ACREF/ENVCD OPERON REPRESSOR-RELATED"/>
    <property type="match status" value="1"/>
</dbReference>
<name>A0A7G9W9D4_ALKCA</name>
<dbReference type="InterPro" id="IPR009057">
    <property type="entry name" value="Homeodomain-like_sf"/>
</dbReference>
<accession>A0A7G9W9D4</accession>
<evidence type="ECO:0000313" key="4">
    <source>
        <dbReference type="EMBL" id="QNO15296.1"/>
    </source>
</evidence>
<dbReference type="Proteomes" id="UP000516160">
    <property type="component" value="Chromosome"/>
</dbReference>
<protein>
    <submittedName>
        <fullName evidence="4">TetR/AcrR family transcriptional regulator</fullName>
    </submittedName>
</protein>
<dbReference type="InterPro" id="IPR050624">
    <property type="entry name" value="HTH-type_Tx_Regulator"/>
</dbReference>
<dbReference type="EMBL" id="CP058559">
    <property type="protein sequence ID" value="QNO15296.1"/>
    <property type="molecule type" value="Genomic_DNA"/>
</dbReference>
<dbReference type="Gene3D" id="1.10.357.10">
    <property type="entry name" value="Tetracycline Repressor, domain 2"/>
    <property type="match status" value="1"/>
</dbReference>
<dbReference type="RefSeq" id="WP_213165660.1">
    <property type="nucleotide sequence ID" value="NZ_CP058559.1"/>
</dbReference>
<evidence type="ECO:0000259" key="3">
    <source>
        <dbReference type="PROSITE" id="PS50977"/>
    </source>
</evidence>
<dbReference type="AlphaFoldDB" id="A0A7G9W9D4"/>
<dbReference type="PROSITE" id="PS50977">
    <property type="entry name" value="HTH_TETR_2"/>
    <property type="match status" value="1"/>
</dbReference>
<gene>
    <name evidence="4" type="ORF">HYG86_11240</name>
</gene>
<dbReference type="KEGG" id="acae:HYG86_11240"/>
<dbReference type="PANTHER" id="PTHR43479:SF11">
    <property type="entry name" value="ACREF_ENVCD OPERON REPRESSOR-RELATED"/>
    <property type="match status" value="1"/>
</dbReference>
<feature type="DNA-binding region" description="H-T-H motif" evidence="2">
    <location>
        <begin position="27"/>
        <end position="46"/>
    </location>
</feature>
<proteinExistence type="predicted"/>
<organism evidence="4 5">
    <name type="scientific">Alkalicella caledoniensis</name>
    <dbReference type="NCBI Taxonomy" id="2731377"/>
    <lineage>
        <taxon>Bacteria</taxon>
        <taxon>Bacillati</taxon>
        <taxon>Bacillota</taxon>
        <taxon>Clostridia</taxon>
        <taxon>Eubacteriales</taxon>
        <taxon>Proteinivoracaceae</taxon>
        <taxon>Alkalicella</taxon>
    </lineage>
</organism>
<reference evidence="4 5" key="1">
    <citation type="submission" date="2020-07" db="EMBL/GenBank/DDBJ databases">
        <title>Alkalicella. sp. LB2 genome.</title>
        <authorList>
            <person name="Postec A."/>
            <person name="Quemeneur M."/>
        </authorList>
    </citation>
    <scope>NUCLEOTIDE SEQUENCE [LARGE SCALE GENOMIC DNA]</scope>
    <source>
        <strain evidence="4 5">LB2</strain>
    </source>
</reference>
<keyword evidence="1 2" id="KW-0238">DNA-binding</keyword>
<evidence type="ECO:0000256" key="2">
    <source>
        <dbReference type="PROSITE-ProRule" id="PRU00335"/>
    </source>
</evidence>
<evidence type="ECO:0000313" key="5">
    <source>
        <dbReference type="Proteomes" id="UP000516160"/>
    </source>
</evidence>
<dbReference type="Pfam" id="PF00440">
    <property type="entry name" value="TetR_N"/>
    <property type="match status" value="1"/>
</dbReference>
<sequence length="199" mass="23440">MSQDKKTIIYEAALSLVYDNQDLSRIKVADIAERANIGKSTVYEYFESKEQVIGEALIYMFNRGIASFEFIIEENKTFKETYILLLEGISALMNKNRNLFDFMTMSQKDLDIHNTIKKIMLLQLEEIRQKYFKMIEKLVDRSVEEGIIKEKPSRYDWHIAVMSSMTCIFVHKQLKEEFNNLSEEEVLEKAYKAYVKLLS</sequence>
<dbReference type="GO" id="GO:0003677">
    <property type="term" value="F:DNA binding"/>
    <property type="evidence" value="ECO:0007669"/>
    <property type="project" value="UniProtKB-UniRule"/>
</dbReference>
<dbReference type="SUPFAM" id="SSF46689">
    <property type="entry name" value="Homeodomain-like"/>
    <property type="match status" value="1"/>
</dbReference>
<dbReference type="InterPro" id="IPR001647">
    <property type="entry name" value="HTH_TetR"/>
</dbReference>
<keyword evidence="5" id="KW-1185">Reference proteome</keyword>
<evidence type="ECO:0000256" key="1">
    <source>
        <dbReference type="ARBA" id="ARBA00023125"/>
    </source>
</evidence>
<feature type="domain" description="HTH tetR-type" evidence="3">
    <location>
        <begin position="3"/>
        <end position="64"/>
    </location>
</feature>